<feature type="compositionally biased region" description="Polar residues" evidence="1">
    <location>
        <begin position="323"/>
        <end position="332"/>
    </location>
</feature>
<dbReference type="PANTHER" id="PTHR43628">
    <property type="entry name" value="ACTIVATOR OF C KINASE PROTEIN 1-RELATED"/>
    <property type="match status" value="1"/>
</dbReference>
<reference evidence="2" key="1">
    <citation type="submission" date="2010-05" db="EMBL/GenBank/DDBJ databases">
        <title>The Genome Sequence of Magnaporthe poae strain ATCC 64411.</title>
        <authorList>
            <consortium name="The Broad Institute Genome Sequencing Platform"/>
            <consortium name="Broad Institute Genome Sequencing Center for Infectious Disease"/>
            <person name="Ma L.-J."/>
            <person name="Dead R."/>
            <person name="Young S."/>
            <person name="Zeng Q."/>
            <person name="Koehrsen M."/>
            <person name="Alvarado L."/>
            <person name="Berlin A."/>
            <person name="Chapman S.B."/>
            <person name="Chen Z."/>
            <person name="Freedman E."/>
            <person name="Gellesch M."/>
            <person name="Goldberg J."/>
            <person name="Griggs A."/>
            <person name="Gujja S."/>
            <person name="Heilman E.R."/>
            <person name="Heiman D."/>
            <person name="Hepburn T."/>
            <person name="Howarth C."/>
            <person name="Jen D."/>
            <person name="Larson L."/>
            <person name="Mehta T."/>
            <person name="Neiman D."/>
            <person name="Pearson M."/>
            <person name="Roberts A."/>
            <person name="Saif S."/>
            <person name="Shea T."/>
            <person name="Shenoy N."/>
            <person name="Sisk P."/>
            <person name="Stolte C."/>
            <person name="Sykes S."/>
            <person name="Walk T."/>
            <person name="White J."/>
            <person name="Yandava C."/>
            <person name="Haas B."/>
            <person name="Nusbaum C."/>
            <person name="Birren B."/>
        </authorList>
    </citation>
    <scope>NUCLEOTIDE SEQUENCE</scope>
    <source>
        <strain evidence="2">ATCC 64411</strain>
    </source>
</reference>
<dbReference type="InterPro" id="IPR052945">
    <property type="entry name" value="Mitotic_Regulator"/>
</dbReference>
<dbReference type="VEuPathDB" id="FungiDB:MAPG_00427"/>
<evidence type="ECO:0000313" key="4">
    <source>
        <dbReference type="Proteomes" id="UP000011715"/>
    </source>
</evidence>
<name>A0A0C4DKZ5_MAGP6</name>
<feature type="compositionally biased region" description="Polar residues" evidence="1">
    <location>
        <begin position="260"/>
        <end position="295"/>
    </location>
</feature>
<feature type="compositionally biased region" description="Low complexity" evidence="1">
    <location>
        <begin position="225"/>
        <end position="259"/>
    </location>
</feature>
<accession>A0A0C4DKZ5</accession>
<organism evidence="3 4">
    <name type="scientific">Magnaporthiopsis poae (strain ATCC 64411 / 73-15)</name>
    <name type="common">Kentucky bluegrass fungus</name>
    <name type="synonym">Magnaporthe poae</name>
    <dbReference type="NCBI Taxonomy" id="644358"/>
    <lineage>
        <taxon>Eukaryota</taxon>
        <taxon>Fungi</taxon>
        <taxon>Dikarya</taxon>
        <taxon>Ascomycota</taxon>
        <taxon>Pezizomycotina</taxon>
        <taxon>Sordariomycetes</taxon>
        <taxon>Sordariomycetidae</taxon>
        <taxon>Magnaporthales</taxon>
        <taxon>Magnaporthaceae</taxon>
        <taxon>Magnaporthiopsis</taxon>
    </lineage>
</organism>
<evidence type="ECO:0008006" key="5">
    <source>
        <dbReference type="Google" id="ProtNLM"/>
    </source>
</evidence>
<feature type="compositionally biased region" description="Polar residues" evidence="1">
    <location>
        <begin position="304"/>
        <end position="314"/>
    </location>
</feature>
<feature type="region of interest" description="Disordered" evidence="1">
    <location>
        <begin position="57"/>
        <end position="332"/>
    </location>
</feature>
<feature type="region of interest" description="Disordered" evidence="1">
    <location>
        <begin position="346"/>
        <end position="366"/>
    </location>
</feature>
<feature type="compositionally biased region" description="Low complexity" evidence="1">
    <location>
        <begin position="478"/>
        <end position="490"/>
    </location>
</feature>
<reference evidence="2" key="3">
    <citation type="submission" date="2011-03" db="EMBL/GenBank/DDBJ databases">
        <title>Annotation of Magnaporthe poae ATCC 64411.</title>
        <authorList>
            <person name="Ma L.-J."/>
            <person name="Dead R."/>
            <person name="Young S.K."/>
            <person name="Zeng Q."/>
            <person name="Gargeya S."/>
            <person name="Fitzgerald M."/>
            <person name="Haas B."/>
            <person name="Abouelleil A."/>
            <person name="Alvarado L."/>
            <person name="Arachchi H.M."/>
            <person name="Berlin A."/>
            <person name="Brown A."/>
            <person name="Chapman S.B."/>
            <person name="Chen Z."/>
            <person name="Dunbar C."/>
            <person name="Freedman E."/>
            <person name="Gearin G."/>
            <person name="Gellesch M."/>
            <person name="Goldberg J."/>
            <person name="Griggs A."/>
            <person name="Gujja S."/>
            <person name="Heiman D."/>
            <person name="Howarth C."/>
            <person name="Larson L."/>
            <person name="Lui A."/>
            <person name="MacDonald P.J.P."/>
            <person name="Mehta T."/>
            <person name="Montmayeur A."/>
            <person name="Murphy C."/>
            <person name="Neiman D."/>
            <person name="Pearson M."/>
            <person name="Priest M."/>
            <person name="Roberts A."/>
            <person name="Saif S."/>
            <person name="Shea T."/>
            <person name="Shenoy N."/>
            <person name="Sisk P."/>
            <person name="Stolte C."/>
            <person name="Sykes S."/>
            <person name="Yandava C."/>
            <person name="Wortman J."/>
            <person name="Nusbaum C."/>
            <person name="Birren B."/>
        </authorList>
    </citation>
    <scope>NUCLEOTIDE SEQUENCE</scope>
    <source>
        <strain evidence="2">ATCC 64411</strain>
    </source>
</reference>
<sequence>MTAPRPNLIDLRTQSQASVSRPLRSPRLHVAGEAPPELSPLDAFALHSRMLARQLEESAKADRRISRLPPLTTESPLVVQGRSDYFRSLSHDSVSDHADSPQPQSASGSGTKAEVEELPNRPVSMHPRMSRIPATPDAPLPFVPPNPFLDHSRGRIPERIEENGGLFGARTERSPSPMSSIAGSEKTPEPVSPRRRPPSTAGQNQMQAQSPDKNTKASSFDLHGLAPPRSFLPSRSPSAMSTPTESSYGEGSRSSMSASHQSNNNMRKLSASSGTGLHSPATNSYQRSPSISSDVSGPLPKPSFNFSRPLSRASTPGLDLPQRQLSSDSQGSFVLVDENVNTPISMNSEMFPDTPGDDKPGAPSYIYSKYALPRGKMLQRSSQFADQQTQGPASDQTAATSHDMHAIGQAPPSPPTRPSSSAGNHPRSKLSQEALGPALQPSPSASGPSTEGGRSSEDSGAGPSKTSPHTEGVRRAHTAASTTTSDSASTLRPARSLHSLASAADIPAEEHVTKAIELHQQGSLRESTYHLRHAAKQGHPTGMLLYALACRHGWGIRANQREGVEWLRKAADYAGLEVADIEGQTKDGKRVDFHENKTRKAQFALSIYELGVSHMNGWGIEQDKALALRCFEIAGNWGDVDALAEAGFCYAQGVGCKKDLKKSAHFYRMAEAKGMSMVGNSWIHKAKYNDNAEVSSSPKSDKKSRSKSRTRGGLFSRRNKDKEAADS</sequence>
<dbReference type="Gene3D" id="1.25.40.10">
    <property type="entry name" value="Tetratricopeptide repeat domain"/>
    <property type="match status" value="1"/>
</dbReference>
<dbReference type="EMBL" id="GL876966">
    <property type="protein sequence ID" value="KLU81337.1"/>
    <property type="molecule type" value="Genomic_DNA"/>
</dbReference>
<feature type="compositionally biased region" description="Basic and acidic residues" evidence="1">
    <location>
        <begin position="150"/>
        <end position="162"/>
    </location>
</feature>
<feature type="compositionally biased region" description="Pro residues" evidence="1">
    <location>
        <begin position="136"/>
        <end position="147"/>
    </location>
</feature>
<reference evidence="3" key="4">
    <citation type="journal article" date="2015" name="G3 (Bethesda)">
        <title>Genome sequences of three phytopathogenic species of the Magnaporthaceae family of fungi.</title>
        <authorList>
            <person name="Okagaki L.H."/>
            <person name="Nunes C.C."/>
            <person name="Sailsbery J."/>
            <person name="Clay B."/>
            <person name="Brown D."/>
            <person name="John T."/>
            <person name="Oh Y."/>
            <person name="Young N."/>
            <person name="Fitzgerald M."/>
            <person name="Haas B.J."/>
            <person name="Zeng Q."/>
            <person name="Young S."/>
            <person name="Adiconis X."/>
            <person name="Fan L."/>
            <person name="Levin J.Z."/>
            <person name="Mitchell T.K."/>
            <person name="Okubara P.A."/>
            <person name="Farman M.L."/>
            <person name="Kohn L.M."/>
            <person name="Birren B."/>
            <person name="Ma L.-J."/>
            <person name="Dean R.A."/>
        </authorList>
    </citation>
    <scope>NUCLEOTIDE SEQUENCE</scope>
    <source>
        <strain evidence="3">ATCC 64411 / 73-15</strain>
    </source>
</reference>
<dbReference type="EnsemblFungi" id="MAPG_00427T0">
    <property type="protein sequence ID" value="MAPG_00427T0"/>
    <property type="gene ID" value="MAPG_00427"/>
</dbReference>
<dbReference type="PANTHER" id="PTHR43628:SF11">
    <property type="entry name" value="PROTEIN DSF2"/>
    <property type="match status" value="1"/>
</dbReference>
<dbReference type="STRING" id="644358.A0A0C4DKZ5"/>
<feature type="compositionally biased region" description="Basic and acidic residues" evidence="1">
    <location>
        <begin position="718"/>
        <end position="727"/>
    </location>
</feature>
<feature type="compositionally biased region" description="Polar residues" evidence="1">
    <location>
        <begin position="200"/>
        <end position="218"/>
    </location>
</feature>
<evidence type="ECO:0000313" key="3">
    <source>
        <dbReference type="EnsemblFungi" id="MAPG_00427T0"/>
    </source>
</evidence>
<dbReference type="GO" id="GO:0032153">
    <property type="term" value="C:cell division site"/>
    <property type="evidence" value="ECO:0007669"/>
    <property type="project" value="TreeGrafter"/>
</dbReference>
<feature type="region of interest" description="Disordered" evidence="1">
    <location>
        <begin position="1"/>
        <end position="38"/>
    </location>
</feature>
<dbReference type="OMA" id="LNGWGIE"/>
<gene>
    <name evidence="2" type="ORF">MAPG_00427</name>
</gene>
<dbReference type="InterPro" id="IPR011990">
    <property type="entry name" value="TPR-like_helical_dom_sf"/>
</dbReference>
<dbReference type="Proteomes" id="UP000011715">
    <property type="component" value="Unassembled WGS sequence"/>
</dbReference>
<feature type="compositionally biased region" description="Polar residues" evidence="1">
    <location>
        <begin position="441"/>
        <end position="453"/>
    </location>
</feature>
<dbReference type="EMBL" id="ADBL01000100">
    <property type="status" value="NOT_ANNOTATED_CDS"/>
    <property type="molecule type" value="Genomic_DNA"/>
</dbReference>
<dbReference type="OrthoDB" id="2384430at2759"/>
<dbReference type="AlphaFoldDB" id="A0A0C4DKZ5"/>
<reference evidence="3" key="5">
    <citation type="submission" date="2015-06" db="UniProtKB">
        <authorList>
            <consortium name="EnsemblFungi"/>
        </authorList>
    </citation>
    <scope>IDENTIFICATION</scope>
    <source>
        <strain evidence="3">ATCC 64411</strain>
    </source>
</reference>
<feature type="compositionally biased region" description="Polar residues" evidence="1">
    <location>
        <begin position="101"/>
        <end position="110"/>
    </location>
</feature>
<keyword evidence="4" id="KW-1185">Reference proteome</keyword>
<feature type="compositionally biased region" description="Basic and acidic residues" evidence="1">
    <location>
        <begin position="89"/>
        <end position="99"/>
    </location>
</feature>
<dbReference type="GO" id="GO:0010972">
    <property type="term" value="P:negative regulation of G2/M transition of mitotic cell cycle"/>
    <property type="evidence" value="ECO:0007669"/>
    <property type="project" value="TreeGrafter"/>
</dbReference>
<evidence type="ECO:0000313" key="2">
    <source>
        <dbReference type="EMBL" id="KLU81337.1"/>
    </source>
</evidence>
<dbReference type="Pfam" id="PF08238">
    <property type="entry name" value="Sel1"/>
    <property type="match status" value="3"/>
</dbReference>
<protein>
    <recommendedName>
        <fullName evidence="5">Cell cycle inhibitor Nif1</fullName>
    </recommendedName>
</protein>
<dbReference type="eggNOG" id="ENOG502QV88">
    <property type="taxonomic scope" value="Eukaryota"/>
</dbReference>
<dbReference type="SMART" id="SM00671">
    <property type="entry name" value="SEL1"/>
    <property type="match status" value="3"/>
</dbReference>
<reference evidence="4" key="2">
    <citation type="submission" date="2010-05" db="EMBL/GenBank/DDBJ databases">
        <title>The genome sequence of Magnaporthe poae strain ATCC 64411.</title>
        <authorList>
            <person name="Ma L.-J."/>
            <person name="Dead R."/>
            <person name="Young S."/>
            <person name="Zeng Q."/>
            <person name="Koehrsen M."/>
            <person name="Alvarado L."/>
            <person name="Berlin A."/>
            <person name="Chapman S.B."/>
            <person name="Chen Z."/>
            <person name="Freedman E."/>
            <person name="Gellesch M."/>
            <person name="Goldberg J."/>
            <person name="Griggs A."/>
            <person name="Gujja S."/>
            <person name="Heilman E.R."/>
            <person name="Heiman D."/>
            <person name="Hepburn T."/>
            <person name="Howarth C."/>
            <person name="Jen D."/>
            <person name="Larson L."/>
            <person name="Mehta T."/>
            <person name="Neiman D."/>
            <person name="Pearson M."/>
            <person name="Roberts A."/>
            <person name="Saif S."/>
            <person name="Shea T."/>
            <person name="Shenoy N."/>
            <person name="Sisk P."/>
            <person name="Stolte C."/>
            <person name="Sykes S."/>
            <person name="Walk T."/>
            <person name="White J."/>
            <person name="Yandava C."/>
            <person name="Haas B."/>
            <person name="Nusbaum C."/>
            <person name="Birren B."/>
        </authorList>
    </citation>
    <scope>NUCLEOTIDE SEQUENCE [LARGE SCALE GENOMIC DNA]</scope>
    <source>
        <strain evidence="4">ATCC 64411 / 73-15</strain>
    </source>
</reference>
<dbReference type="SUPFAM" id="SSF81901">
    <property type="entry name" value="HCP-like"/>
    <property type="match status" value="1"/>
</dbReference>
<dbReference type="InterPro" id="IPR006597">
    <property type="entry name" value="Sel1-like"/>
</dbReference>
<evidence type="ECO:0000256" key="1">
    <source>
        <dbReference type="SAM" id="MobiDB-lite"/>
    </source>
</evidence>
<feature type="compositionally biased region" description="Polar residues" evidence="1">
    <location>
        <begin position="379"/>
        <end position="400"/>
    </location>
</feature>
<feature type="region of interest" description="Disordered" evidence="1">
    <location>
        <begin position="378"/>
        <end position="493"/>
    </location>
</feature>
<proteinExistence type="predicted"/>
<feature type="region of interest" description="Disordered" evidence="1">
    <location>
        <begin position="690"/>
        <end position="727"/>
    </location>
</feature>